<dbReference type="InterPro" id="IPR027417">
    <property type="entry name" value="P-loop_NTPase"/>
</dbReference>
<evidence type="ECO:0000259" key="8">
    <source>
        <dbReference type="SMART" id="SM00382"/>
    </source>
</evidence>
<dbReference type="Gene3D" id="3.40.50.300">
    <property type="entry name" value="P-loop containing nucleotide triphosphate hydrolases"/>
    <property type="match status" value="2"/>
</dbReference>
<dbReference type="EMBL" id="CAEZWM010000320">
    <property type="protein sequence ID" value="CAB4675819.1"/>
    <property type="molecule type" value="Genomic_DNA"/>
</dbReference>
<evidence type="ECO:0000256" key="7">
    <source>
        <dbReference type="ARBA" id="ARBA00033408"/>
    </source>
</evidence>
<dbReference type="GO" id="GO:0006281">
    <property type="term" value="P:DNA repair"/>
    <property type="evidence" value="ECO:0007669"/>
    <property type="project" value="UniProtKB-KW"/>
</dbReference>
<dbReference type="GO" id="GO:0006310">
    <property type="term" value="P:DNA recombination"/>
    <property type="evidence" value="ECO:0007669"/>
    <property type="project" value="InterPro"/>
</dbReference>
<dbReference type="GO" id="GO:0005524">
    <property type="term" value="F:ATP binding"/>
    <property type="evidence" value="ECO:0007669"/>
    <property type="project" value="UniProtKB-KW"/>
</dbReference>
<dbReference type="CDD" id="cd03241">
    <property type="entry name" value="ABC_RecN"/>
    <property type="match status" value="1"/>
</dbReference>
<dbReference type="SMART" id="SM00382">
    <property type="entry name" value="AAA"/>
    <property type="match status" value="1"/>
</dbReference>
<gene>
    <name evidence="9" type="ORF">UFOPK2242_01744</name>
</gene>
<proteinExistence type="inferred from homology"/>
<evidence type="ECO:0000256" key="2">
    <source>
        <dbReference type="ARBA" id="ARBA00021315"/>
    </source>
</evidence>
<evidence type="ECO:0000256" key="3">
    <source>
        <dbReference type="ARBA" id="ARBA00022741"/>
    </source>
</evidence>
<dbReference type="PANTHER" id="PTHR11059:SF0">
    <property type="entry name" value="DNA REPAIR PROTEIN RECN"/>
    <property type="match status" value="1"/>
</dbReference>
<evidence type="ECO:0000256" key="5">
    <source>
        <dbReference type="ARBA" id="ARBA00022840"/>
    </source>
</evidence>
<protein>
    <recommendedName>
        <fullName evidence="2">DNA repair protein RecN</fullName>
    </recommendedName>
    <alternativeName>
        <fullName evidence="7">Recombination protein N</fullName>
    </alternativeName>
</protein>
<evidence type="ECO:0000256" key="6">
    <source>
        <dbReference type="ARBA" id="ARBA00023204"/>
    </source>
</evidence>
<feature type="domain" description="AAA+ ATPase" evidence="8">
    <location>
        <begin position="29"/>
        <end position="504"/>
    </location>
</feature>
<evidence type="ECO:0000313" key="9">
    <source>
        <dbReference type="EMBL" id="CAB4675819.1"/>
    </source>
</evidence>
<dbReference type="SUPFAM" id="SSF52540">
    <property type="entry name" value="P-loop containing nucleoside triphosphate hydrolases"/>
    <property type="match status" value="2"/>
</dbReference>
<dbReference type="NCBIfam" id="TIGR00634">
    <property type="entry name" value="recN"/>
    <property type="match status" value="1"/>
</dbReference>
<sequence length="562" mass="59422">MSRSIAGASLLELRVTDLGIIEELSVLLERGLTVVSGETGAGKTLIMTALALLGGARADSSMVRAGASEARIEGRFFDPAIEDEIVLVRVVPLDGRSRAYVNGGLVTIGELSERCGSLVDLHGQHSHQSLLDPAIQTNLLDRFSGDPASGALTDYRAARSKLSEAQRKLEDLGGDERARAREMDLLKFQIDELVSASLSDPDEGDSLEAQEELLADAEAHQIALRTAYEALQGVAGDAIGAATSALVGRPPFAAHEARIRGLQAEISDAAHDLRATLESVVVDPTRLAGVQERRRLLRELGRKYGASCGEMIAFLEAAQIRYDEIASHAERASAAESEIASALSAQHKYARVLTEVRREAAIRLASSVEAHLERLAMKSARFEVQVDEGEETDDGGDRVVFLLSANTGEPLRPLARAASGGELSRSMLAVRVALHFAESNAGVKVGVTPLLVFDEVDAGIGGEAGIAVGRELADLGGAGQVLCVTHLAQVAAFADNQIVVTKRSVGKRTIATAEVVSGEARISELSRMLAGVGSSEHARRHAQELINSASSARVSSKTGKSE</sequence>
<dbReference type="InterPro" id="IPR004604">
    <property type="entry name" value="DNA_recomb/repair_RecN"/>
</dbReference>
<dbReference type="InterPro" id="IPR003593">
    <property type="entry name" value="AAA+_ATPase"/>
</dbReference>
<keyword evidence="3" id="KW-0547">Nucleotide-binding</keyword>
<dbReference type="GO" id="GO:0009432">
    <property type="term" value="P:SOS response"/>
    <property type="evidence" value="ECO:0007669"/>
    <property type="project" value="TreeGrafter"/>
</dbReference>
<keyword evidence="6" id="KW-0234">DNA repair</keyword>
<comment type="similarity">
    <text evidence="1">Belongs to the RecN family.</text>
</comment>
<keyword evidence="5" id="KW-0067">ATP-binding</keyword>
<evidence type="ECO:0000256" key="4">
    <source>
        <dbReference type="ARBA" id="ARBA00022763"/>
    </source>
</evidence>
<dbReference type="PANTHER" id="PTHR11059">
    <property type="entry name" value="DNA REPAIR PROTEIN RECN"/>
    <property type="match status" value="1"/>
</dbReference>
<accession>A0A6J6MQI1</accession>
<dbReference type="PIRSF" id="PIRSF003128">
    <property type="entry name" value="RecN"/>
    <property type="match status" value="1"/>
</dbReference>
<dbReference type="AlphaFoldDB" id="A0A6J6MQI1"/>
<keyword evidence="4" id="KW-0227">DNA damage</keyword>
<organism evidence="9">
    <name type="scientific">freshwater metagenome</name>
    <dbReference type="NCBI Taxonomy" id="449393"/>
    <lineage>
        <taxon>unclassified sequences</taxon>
        <taxon>metagenomes</taxon>
        <taxon>ecological metagenomes</taxon>
    </lineage>
</organism>
<name>A0A6J6MQI1_9ZZZZ</name>
<reference evidence="9" key="1">
    <citation type="submission" date="2020-05" db="EMBL/GenBank/DDBJ databases">
        <authorList>
            <person name="Chiriac C."/>
            <person name="Salcher M."/>
            <person name="Ghai R."/>
            <person name="Kavagutti S V."/>
        </authorList>
    </citation>
    <scope>NUCLEOTIDE SEQUENCE</scope>
</reference>
<evidence type="ECO:0000256" key="1">
    <source>
        <dbReference type="ARBA" id="ARBA00009441"/>
    </source>
</evidence>
<dbReference type="GO" id="GO:0043590">
    <property type="term" value="C:bacterial nucleoid"/>
    <property type="evidence" value="ECO:0007669"/>
    <property type="project" value="TreeGrafter"/>
</dbReference>